<accession>A0A917FKU3</accession>
<comment type="caution">
    <text evidence="6">The sequence shown here is derived from an EMBL/GenBank/DDBJ whole genome shotgun (WGS) entry which is preliminary data.</text>
</comment>
<dbReference type="EMBL" id="BMCT01000017">
    <property type="protein sequence ID" value="GGF89853.1"/>
    <property type="molecule type" value="Genomic_DNA"/>
</dbReference>
<sequence>MTVSLDQLQAFVAAAEAGSFSAAARRLGKAQSAVSTQVSNLETDLGVQLFSRATRTPALTPAGERILQEARVVLERREHLIGLASSFEQRIESRLIVAIDELYPEHALGALFADFAANFPHVELELLFPLMEDVSELVRNGAADLGVMWRQEELPVELGFQTVGWVPLKLVCGRGHPLAKEKVEWEELKRHRQILVATRSTSSSKRRLRIAAEVWWVESHWVILEMVKHGIGWAFASDHVIAASPATSDLVMPDLQFDAGDWPVALELVWHKQRPHGPAAEWLRARLGSTRISTAL</sequence>
<keyword evidence="4" id="KW-0804">Transcription</keyword>
<dbReference type="FunFam" id="1.10.10.10:FF:000001">
    <property type="entry name" value="LysR family transcriptional regulator"/>
    <property type="match status" value="1"/>
</dbReference>
<reference evidence="6" key="2">
    <citation type="submission" date="2020-09" db="EMBL/GenBank/DDBJ databases">
        <authorList>
            <person name="Sun Q."/>
            <person name="Sedlacek I."/>
        </authorList>
    </citation>
    <scope>NUCLEOTIDE SEQUENCE</scope>
    <source>
        <strain evidence="6">CCM 7897</strain>
    </source>
</reference>
<name>A0A917FKU3_9HYPH</name>
<comment type="similarity">
    <text evidence="1">Belongs to the LysR transcriptional regulatory family.</text>
</comment>
<evidence type="ECO:0000256" key="2">
    <source>
        <dbReference type="ARBA" id="ARBA00023015"/>
    </source>
</evidence>
<evidence type="ECO:0000256" key="3">
    <source>
        <dbReference type="ARBA" id="ARBA00023125"/>
    </source>
</evidence>
<evidence type="ECO:0000313" key="6">
    <source>
        <dbReference type="EMBL" id="GGF89853.1"/>
    </source>
</evidence>
<dbReference type="InterPro" id="IPR005119">
    <property type="entry name" value="LysR_subst-bd"/>
</dbReference>
<keyword evidence="7" id="KW-1185">Reference proteome</keyword>
<dbReference type="Proteomes" id="UP000606044">
    <property type="component" value="Unassembled WGS sequence"/>
</dbReference>
<evidence type="ECO:0000313" key="7">
    <source>
        <dbReference type="Proteomes" id="UP000606044"/>
    </source>
</evidence>
<dbReference type="GO" id="GO:0003700">
    <property type="term" value="F:DNA-binding transcription factor activity"/>
    <property type="evidence" value="ECO:0007669"/>
    <property type="project" value="InterPro"/>
</dbReference>
<dbReference type="Gene3D" id="3.40.190.290">
    <property type="match status" value="1"/>
</dbReference>
<dbReference type="GO" id="GO:0000976">
    <property type="term" value="F:transcription cis-regulatory region binding"/>
    <property type="evidence" value="ECO:0007669"/>
    <property type="project" value="TreeGrafter"/>
</dbReference>
<dbReference type="PANTHER" id="PTHR30126:SF91">
    <property type="entry name" value="LYSR FAMILY TRANSCRIPTIONAL REGULATOR"/>
    <property type="match status" value="1"/>
</dbReference>
<dbReference type="CDD" id="cd05466">
    <property type="entry name" value="PBP2_LTTR_substrate"/>
    <property type="match status" value="1"/>
</dbReference>
<proteinExistence type="inferred from homology"/>
<dbReference type="RefSeq" id="WP_188584304.1">
    <property type="nucleotide sequence ID" value="NZ_BMCT01000017.1"/>
</dbReference>
<keyword evidence="2" id="KW-0805">Transcription regulation</keyword>
<dbReference type="Pfam" id="PF00126">
    <property type="entry name" value="HTH_1"/>
    <property type="match status" value="1"/>
</dbReference>
<evidence type="ECO:0000256" key="1">
    <source>
        <dbReference type="ARBA" id="ARBA00009437"/>
    </source>
</evidence>
<dbReference type="InterPro" id="IPR036388">
    <property type="entry name" value="WH-like_DNA-bd_sf"/>
</dbReference>
<dbReference type="PRINTS" id="PR00039">
    <property type="entry name" value="HTHLYSR"/>
</dbReference>
<dbReference type="InterPro" id="IPR000847">
    <property type="entry name" value="LysR_HTH_N"/>
</dbReference>
<dbReference type="InterPro" id="IPR036390">
    <property type="entry name" value="WH_DNA-bd_sf"/>
</dbReference>
<feature type="domain" description="HTH lysR-type" evidence="5">
    <location>
        <begin position="1"/>
        <end position="60"/>
    </location>
</feature>
<evidence type="ECO:0000259" key="5">
    <source>
        <dbReference type="PROSITE" id="PS50931"/>
    </source>
</evidence>
<protein>
    <submittedName>
        <fullName evidence="6">LysR family transcriptional regulator</fullName>
    </submittedName>
</protein>
<dbReference type="AlphaFoldDB" id="A0A917FKU3"/>
<keyword evidence="3" id="KW-0238">DNA-binding</keyword>
<dbReference type="PROSITE" id="PS50931">
    <property type="entry name" value="HTH_LYSR"/>
    <property type="match status" value="1"/>
</dbReference>
<reference evidence="6" key="1">
    <citation type="journal article" date="2014" name="Int. J. Syst. Evol. Microbiol.">
        <title>Complete genome sequence of Corynebacterium casei LMG S-19264T (=DSM 44701T), isolated from a smear-ripened cheese.</title>
        <authorList>
            <consortium name="US DOE Joint Genome Institute (JGI-PGF)"/>
            <person name="Walter F."/>
            <person name="Albersmeier A."/>
            <person name="Kalinowski J."/>
            <person name="Ruckert C."/>
        </authorList>
    </citation>
    <scope>NUCLEOTIDE SEQUENCE</scope>
    <source>
        <strain evidence="6">CCM 7897</strain>
    </source>
</reference>
<dbReference type="Pfam" id="PF03466">
    <property type="entry name" value="LysR_substrate"/>
    <property type="match status" value="1"/>
</dbReference>
<evidence type="ECO:0000256" key="4">
    <source>
        <dbReference type="ARBA" id="ARBA00023163"/>
    </source>
</evidence>
<dbReference type="Gene3D" id="1.10.10.10">
    <property type="entry name" value="Winged helix-like DNA-binding domain superfamily/Winged helix DNA-binding domain"/>
    <property type="match status" value="1"/>
</dbReference>
<dbReference type="SUPFAM" id="SSF53850">
    <property type="entry name" value="Periplasmic binding protein-like II"/>
    <property type="match status" value="1"/>
</dbReference>
<organism evidence="6 7">
    <name type="scientific">Azorhizobium oxalatiphilum</name>
    <dbReference type="NCBI Taxonomy" id="980631"/>
    <lineage>
        <taxon>Bacteria</taxon>
        <taxon>Pseudomonadati</taxon>
        <taxon>Pseudomonadota</taxon>
        <taxon>Alphaproteobacteria</taxon>
        <taxon>Hyphomicrobiales</taxon>
        <taxon>Xanthobacteraceae</taxon>
        <taxon>Azorhizobium</taxon>
    </lineage>
</organism>
<dbReference type="PANTHER" id="PTHR30126">
    <property type="entry name" value="HTH-TYPE TRANSCRIPTIONAL REGULATOR"/>
    <property type="match status" value="1"/>
</dbReference>
<dbReference type="SUPFAM" id="SSF46785">
    <property type="entry name" value="Winged helix' DNA-binding domain"/>
    <property type="match status" value="1"/>
</dbReference>
<gene>
    <name evidence="6" type="ORF">GCM10007301_57210</name>
</gene>